<dbReference type="eggNOG" id="COG3629">
    <property type="taxonomic scope" value="Bacteria"/>
</dbReference>
<gene>
    <name evidence="4" type="ORF">OP10G_2993</name>
</gene>
<dbReference type="Gene3D" id="3.40.50.300">
    <property type="entry name" value="P-loop containing nucleotide triphosphate hydrolases"/>
    <property type="match status" value="1"/>
</dbReference>
<protein>
    <submittedName>
        <fullName evidence="4">Transcriptional activator</fullName>
    </submittedName>
</protein>
<dbReference type="AlphaFoldDB" id="A0A068NSE2"/>
<dbReference type="Pfam" id="PF13374">
    <property type="entry name" value="TPR_10"/>
    <property type="match status" value="1"/>
</dbReference>
<keyword evidence="1" id="KW-0802">TPR repeat</keyword>
<sequence>MAKVWQIEMLGALRVTGQDVSIDRFRTRRVALLLAYLACYRNRVHFRDEVGELLWPETDPVAIGRNLRQALTSLRHVVEPPPLPPGSILQVQQARLRLNPELVSTDVGEFEQSISEARRKGDAPERIPLLRRAIDLYKGEFLPGYSEDWVTQERLRLDDLYVYSLRKLIDHCKQTKNPEESVYYLRLALEKERLNEELHVCLMEEYLASGRPASAIQQFEDLRRQLEDHLGEEPGQAAFDLYEKAQRTTDPSVQTPTRRAAPNPPPRLQPEIEEEGAPAPTVRLPVHLTRFCGRQEEVAYTLDHLLYRDVRLTTLLGPAGTGKTRLAAEVGRRLAETGEWNVWFVPLADVSDGSTVMDAIFELLKARGAGNQDPLDRLRNTLHGRQNNLLILDNLEHIVEDAAPVIDRIAQKVPEVRLLVTSRQSLRLSVEHQIPVPPLPVPPSISAPEDLTELARLAECPSVQLFVDRCQAIRPDFQLTTHNSRAIAAICGKLEGVPLAIELAAGLSGSFPPSQMVYHLQKRLTALTSRRRDLPARHRSLRAAIDYSYETLPAALQRFFASLSVFRGGFKVEAAYEVCFRDRFEPACEDASMRTVPLDDCLNLLIELQERSLLRTEEADEECELSFRMLESFREYAEEHLSEAEHHDLCAQHGEFYRRQPPKTTFALSAEERTKRHLWIESEYENYIAAIDFYFREQAFEPCIELLEILATTWASRGPRGAERSYIRRIANRLEGETIDPARHILLLRMLGTTHIRSLEYAAAHQICIKALAIAERHALSDQIAVCHTAIATCAGYLGNLDECLVLSEKVLATVPEENLLQRERAYLGIGAVHWGRGALDEANRAFQRAADISAKRLGGDPEALILSNLARVSLDTGRLDEAMTRLGETMRICGRLHDDFGMATCLSLVSRYHWLKRDLAAAVATGFEALTKFRQADFSHYSLVGIFQQALILVDIEEWEVAATLLATTQGIGRAARLPDEWDHAAAIGKIRLHLGAAEFERAWARGLAMDTEEAFRLALRFK</sequence>
<evidence type="ECO:0000256" key="2">
    <source>
        <dbReference type="SAM" id="MobiDB-lite"/>
    </source>
</evidence>
<accession>A0A068NSE2</accession>
<evidence type="ECO:0000313" key="5">
    <source>
        <dbReference type="Proteomes" id="UP000027982"/>
    </source>
</evidence>
<dbReference type="Pfam" id="PF03704">
    <property type="entry name" value="BTAD"/>
    <property type="match status" value="1"/>
</dbReference>
<evidence type="ECO:0000259" key="3">
    <source>
        <dbReference type="SMART" id="SM01043"/>
    </source>
</evidence>
<dbReference type="eggNOG" id="COG3903">
    <property type="taxonomic scope" value="Bacteria"/>
</dbReference>
<dbReference type="Proteomes" id="UP000027982">
    <property type="component" value="Chromosome"/>
</dbReference>
<feature type="repeat" description="TPR" evidence="1">
    <location>
        <begin position="824"/>
        <end position="857"/>
    </location>
</feature>
<dbReference type="OrthoDB" id="3755432at2"/>
<dbReference type="PANTHER" id="PTHR47691:SF3">
    <property type="entry name" value="HTH-TYPE TRANSCRIPTIONAL REGULATOR RV0890C-RELATED"/>
    <property type="match status" value="1"/>
</dbReference>
<dbReference type="STRING" id="661478.OP10G_2993"/>
<dbReference type="PROSITE" id="PS50005">
    <property type="entry name" value="TPR"/>
    <property type="match status" value="1"/>
</dbReference>
<dbReference type="SUPFAM" id="SSF46894">
    <property type="entry name" value="C-terminal effector domain of the bipartite response regulators"/>
    <property type="match status" value="1"/>
</dbReference>
<dbReference type="GO" id="GO:0006355">
    <property type="term" value="P:regulation of DNA-templated transcription"/>
    <property type="evidence" value="ECO:0007669"/>
    <property type="project" value="InterPro"/>
</dbReference>
<dbReference type="KEGG" id="fgi:OP10G_2993"/>
<dbReference type="EMBL" id="CP007139">
    <property type="protein sequence ID" value="AIE86361.1"/>
    <property type="molecule type" value="Genomic_DNA"/>
</dbReference>
<dbReference type="GO" id="GO:0016887">
    <property type="term" value="F:ATP hydrolysis activity"/>
    <property type="evidence" value="ECO:0007669"/>
    <property type="project" value="InterPro"/>
</dbReference>
<feature type="region of interest" description="Disordered" evidence="2">
    <location>
        <begin position="246"/>
        <end position="276"/>
    </location>
</feature>
<dbReference type="GO" id="GO:0003677">
    <property type="term" value="F:DNA binding"/>
    <property type="evidence" value="ECO:0007669"/>
    <property type="project" value="InterPro"/>
</dbReference>
<dbReference type="InterPro" id="IPR049945">
    <property type="entry name" value="AAA_22"/>
</dbReference>
<reference evidence="4 5" key="1">
    <citation type="journal article" date="2014" name="PLoS ONE">
        <title>The first complete genome sequence of the class fimbriimonadia in the phylum armatimonadetes.</title>
        <authorList>
            <person name="Hu Z.Y."/>
            <person name="Wang Y.Z."/>
            <person name="Im W.T."/>
            <person name="Wang S.Y."/>
            <person name="Zhao G.P."/>
            <person name="Zheng H.J."/>
            <person name="Quan Z.X."/>
        </authorList>
    </citation>
    <scope>NUCLEOTIDE SEQUENCE [LARGE SCALE GENOMIC DNA]</scope>
    <source>
        <strain evidence="4">Gsoil 348</strain>
    </source>
</reference>
<keyword evidence="5" id="KW-1185">Reference proteome</keyword>
<dbReference type="SMART" id="SM01043">
    <property type="entry name" value="BTAD"/>
    <property type="match status" value="1"/>
</dbReference>
<evidence type="ECO:0000256" key="1">
    <source>
        <dbReference type="PROSITE-ProRule" id="PRU00339"/>
    </source>
</evidence>
<evidence type="ECO:0000313" key="4">
    <source>
        <dbReference type="EMBL" id="AIE86361.1"/>
    </source>
</evidence>
<dbReference type="SUPFAM" id="SSF48452">
    <property type="entry name" value="TPR-like"/>
    <property type="match status" value="2"/>
</dbReference>
<dbReference type="SUPFAM" id="SSF52540">
    <property type="entry name" value="P-loop containing nucleoside triphosphate hydrolases"/>
    <property type="match status" value="1"/>
</dbReference>
<dbReference type="Gene3D" id="1.25.40.10">
    <property type="entry name" value="Tetratricopeptide repeat domain"/>
    <property type="match status" value="2"/>
</dbReference>
<dbReference type="InterPro" id="IPR005158">
    <property type="entry name" value="BTAD"/>
</dbReference>
<dbReference type="InterPro" id="IPR036388">
    <property type="entry name" value="WH-like_DNA-bd_sf"/>
</dbReference>
<name>A0A068NSE2_FIMGI</name>
<proteinExistence type="predicted"/>
<dbReference type="Pfam" id="PF13401">
    <property type="entry name" value="AAA_22"/>
    <property type="match status" value="1"/>
</dbReference>
<dbReference type="PANTHER" id="PTHR47691">
    <property type="entry name" value="REGULATOR-RELATED"/>
    <property type="match status" value="1"/>
</dbReference>
<dbReference type="Gene3D" id="1.10.10.10">
    <property type="entry name" value="Winged helix-like DNA-binding domain superfamily/Winged helix DNA-binding domain"/>
    <property type="match status" value="1"/>
</dbReference>
<organism evidence="4 5">
    <name type="scientific">Fimbriimonas ginsengisoli Gsoil 348</name>
    <dbReference type="NCBI Taxonomy" id="661478"/>
    <lineage>
        <taxon>Bacteria</taxon>
        <taxon>Bacillati</taxon>
        <taxon>Armatimonadota</taxon>
        <taxon>Fimbriimonadia</taxon>
        <taxon>Fimbriimonadales</taxon>
        <taxon>Fimbriimonadaceae</taxon>
        <taxon>Fimbriimonas</taxon>
    </lineage>
</organism>
<dbReference type="InterPro" id="IPR019734">
    <property type="entry name" value="TPR_rpt"/>
</dbReference>
<feature type="domain" description="Bacterial transcriptional activator" evidence="3">
    <location>
        <begin position="105"/>
        <end position="246"/>
    </location>
</feature>
<dbReference type="InterPro" id="IPR011990">
    <property type="entry name" value="TPR-like_helical_dom_sf"/>
</dbReference>
<dbReference type="InterPro" id="IPR027417">
    <property type="entry name" value="P-loop_NTPase"/>
</dbReference>
<dbReference type="HOGENOM" id="CLU_004665_1_4_0"/>
<dbReference type="InterPro" id="IPR016032">
    <property type="entry name" value="Sig_transdc_resp-reg_C-effctor"/>
</dbReference>
<dbReference type="RefSeq" id="WP_025229668.1">
    <property type="nucleotide sequence ID" value="NZ_CP007139.1"/>
</dbReference>